<dbReference type="Gene3D" id="2.30.40.10">
    <property type="entry name" value="Urease, subunit C, domain 1"/>
    <property type="match status" value="1"/>
</dbReference>
<dbReference type="Gene3D" id="3.20.20.140">
    <property type="entry name" value="Metal-dependent hydrolases"/>
    <property type="match status" value="1"/>
</dbReference>
<comment type="caution">
    <text evidence="3">The sequence shown here is derived from an EMBL/GenBank/DDBJ whole genome shotgun (WGS) entry which is preliminary data.</text>
</comment>
<dbReference type="PANTHER" id="PTHR43794">
    <property type="entry name" value="AMINOHYDROLASE SSNA-RELATED"/>
    <property type="match status" value="1"/>
</dbReference>
<accession>A0ABW4FMG8</accession>
<evidence type="ECO:0000313" key="3">
    <source>
        <dbReference type="EMBL" id="MFD1531696.1"/>
    </source>
</evidence>
<evidence type="ECO:0000256" key="1">
    <source>
        <dbReference type="ARBA" id="ARBA00022801"/>
    </source>
</evidence>
<dbReference type="RefSeq" id="WP_343979813.1">
    <property type="nucleotide sequence ID" value="NZ_BAAAJG010000011.1"/>
</dbReference>
<sequence>MTQIVIPRSIVTADPVTSEVTCTAGQAVVVEGGIITEVAPAAEIETRHPDVELQRFPHAILTPGFVNSHHHVGLTPFQLGVPDSSLETWIAARAAHPTLDLRLDTTYSAVQMLRSGVTTVQHVQGWHSTDASDLTASARAVLDTYGEIGMRGSYSKMVRDQNLLIHDQDETLLDRLPVEQHDRFSAYLKGLRVPLAEQLSLFEELHATYADDPLLVVQLAPANFHWTSDEALEQLGETSARTGVPMHMHVLETIYQSMYMDRRAGAERVSYLARSGVLSDRLTLGHGTWLRDTDIEALADVGAHVCHNCSSNFRLSSGRLPVHDLLDAGVNVAIGIDEAGINDDRDMLQEMRMVWTVNREPGISRRRLTAEQVFTMATVGGARTTSYRPGHGTITAGAPADLVLFEEDTLRHPFQLPGVSEAELIVQRSRSEAITDVMIGGAWVMSGSRLTTIDEEAFTAEIVDACASVDLDAFAEDTRFAAALKVAVGGWFVEEYGL</sequence>
<organism evidence="3 4">
    <name type="scientific">Pseudonocardia aurantiaca</name>
    <dbReference type="NCBI Taxonomy" id="75290"/>
    <lineage>
        <taxon>Bacteria</taxon>
        <taxon>Bacillati</taxon>
        <taxon>Actinomycetota</taxon>
        <taxon>Actinomycetes</taxon>
        <taxon>Pseudonocardiales</taxon>
        <taxon>Pseudonocardiaceae</taxon>
        <taxon>Pseudonocardia</taxon>
    </lineage>
</organism>
<proteinExistence type="predicted"/>
<dbReference type="InterPro" id="IPR050287">
    <property type="entry name" value="MTA/SAH_deaminase"/>
</dbReference>
<dbReference type="InterPro" id="IPR011059">
    <property type="entry name" value="Metal-dep_hydrolase_composite"/>
</dbReference>
<evidence type="ECO:0000259" key="2">
    <source>
        <dbReference type="Pfam" id="PF01979"/>
    </source>
</evidence>
<dbReference type="SUPFAM" id="SSF51556">
    <property type="entry name" value="Metallo-dependent hydrolases"/>
    <property type="match status" value="1"/>
</dbReference>
<dbReference type="PANTHER" id="PTHR43794:SF11">
    <property type="entry name" value="AMIDOHYDROLASE-RELATED DOMAIN-CONTAINING PROTEIN"/>
    <property type="match status" value="1"/>
</dbReference>
<name>A0ABW4FMG8_9PSEU</name>
<dbReference type="InterPro" id="IPR032466">
    <property type="entry name" value="Metal_Hydrolase"/>
</dbReference>
<dbReference type="Pfam" id="PF01979">
    <property type="entry name" value="Amidohydro_1"/>
    <property type="match status" value="1"/>
</dbReference>
<dbReference type="SUPFAM" id="SSF51338">
    <property type="entry name" value="Composite domain of metallo-dependent hydrolases"/>
    <property type="match status" value="2"/>
</dbReference>
<keyword evidence="1" id="KW-0378">Hydrolase</keyword>
<protein>
    <submittedName>
        <fullName evidence="3">Amidohydrolase family protein</fullName>
    </submittedName>
</protein>
<dbReference type="InterPro" id="IPR006680">
    <property type="entry name" value="Amidohydro-rel"/>
</dbReference>
<keyword evidence="4" id="KW-1185">Reference proteome</keyword>
<dbReference type="Proteomes" id="UP001597145">
    <property type="component" value="Unassembled WGS sequence"/>
</dbReference>
<evidence type="ECO:0000313" key="4">
    <source>
        <dbReference type="Proteomes" id="UP001597145"/>
    </source>
</evidence>
<feature type="domain" description="Amidohydrolase-related" evidence="2">
    <location>
        <begin position="60"/>
        <end position="444"/>
    </location>
</feature>
<dbReference type="EMBL" id="JBHUCP010000014">
    <property type="protein sequence ID" value="MFD1531696.1"/>
    <property type="molecule type" value="Genomic_DNA"/>
</dbReference>
<reference evidence="4" key="1">
    <citation type="journal article" date="2019" name="Int. J. Syst. Evol. Microbiol.">
        <title>The Global Catalogue of Microorganisms (GCM) 10K type strain sequencing project: providing services to taxonomists for standard genome sequencing and annotation.</title>
        <authorList>
            <consortium name="The Broad Institute Genomics Platform"/>
            <consortium name="The Broad Institute Genome Sequencing Center for Infectious Disease"/>
            <person name="Wu L."/>
            <person name="Ma J."/>
        </authorList>
    </citation>
    <scope>NUCLEOTIDE SEQUENCE [LARGE SCALE GENOMIC DNA]</scope>
    <source>
        <strain evidence="4">JCM 12165</strain>
    </source>
</reference>
<gene>
    <name evidence="3" type="ORF">ACFSCY_19880</name>
</gene>